<protein>
    <submittedName>
        <fullName evidence="1">Uncharacterized protein</fullName>
    </submittedName>
</protein>
<organism evidence="1 2">
    <name type="scientific">Entamoeba invadens IP1</name>
    <dbReference type="NCBI Taxonomy" id="370355"/>
    <lineage>
        <taxon>Eukaryota</taxon>
        <taxon>Amoebozoa</taxon>
        <taxon>Evosea</taxon>
        <taxon>Archamoebae</taxon>
        <taxon>Mastigamoebida</taxon>
        <taxon>Entamoebidae</taxon>
        <taxon>Entamoeba</taxon>
    </lineage>
</organism>
<evidence type="ECO:0000313" key="2">
    <source>
        <dbReference type="Proteomes" id="UP000014680"/>
    </source>
</evidence>
<evidence type="ECO:0000313" key="1">
    <source>
        <dbReference type="EMBL" id="ELP89551.1"/>
    </source>
</evidence>
<proteinExistence type="predicted"/>
<sequence>MVEMVTHPGRVVPPKPPVFGQGLNKVEPNASVKRVYHCKKCGQSGHNSRNSLIREFVSCIYM</sequence>
<keyword evidence="2" id="KW-1185">Reference proteome</keyword>
<dbReference type="AlphaFoldDB" id="A0A0A1U5F2"/>
<dbReference type="Proteomes" id="UP000014680">
    <property type="component" value="Unassembled WGS sequence"/>
</dbReference>
<dbReference type="GeneID" id="14888531"/>
<dbReference type="RefSeq" id="XP_004256322.1">
    <property type="nucleotide sequence ID" value="XM_004256274.1"/>
</dbReference>
<feature type="non-terminal residue" evidence="1">
    <location>
        <position position="62"/>
    </location>
</feature>
<dbReference type="VEuPathDB" id="AmoebaDB:EIN_049860"/>
<reference evidence="1 2" key="1">
    <citation type="submission" date="2012-10" db="EMBL/GenBank/DDBJ databases">
        <authorList>
            <person name="Zafar N."/>
            <person name="Inman J."/>
            <person name="Hall N."/>
            <person name="Lorenzi H."/>
            <person name="Caler E."/>
        </authorList>
    </citation>
    <scope>NUCLEOTIDE SEQUENCE [LARGE SCALE GENOMIC DNA]</scope>
    <source>
        <strain evidence="1 2">IP1</strain>
    </source>
</reference>
<feature type="non-terminal residue" evidence="1">
    <location>
        <position position="1"/>
    </location>
</feature>
<dbReference type="EMBL" id="KB206608">
    <property type="protein sequence ID" value="ELP89551.1"/>
    <property type="molecule type" value="Genomic_DNA"/>
</dbReference>
<accession>A0A0A1U5F2</accession>
<name>A0A0A1U5F2_ENTIV</name>
<dbReference type="KEGG" id="eiv:EIN_049860"/>
<gene>
    <name evidence="1" type="ORF">EIN_049860</name>
</gene>